<evidence type="ECO:0000256" key="1">
    <source>
        <dbReference type="SAM" id="MobiDB-lite"/>
    </source>
</evidence>
<evidence type="ECO:0000313" key="3">
    <source>
        <dbReference type="Proteomes" id="UP000026961"/>
    </source>
</evidence>
<sequence length="183" mass="19788">MVRRQPGFTAAIAVETVYFTRGCGVASVAVGCGRRRRAAQLLTPTEDGDGAWGLAVVAESKRGAVLRSSASSTSELIDVGCHDGRDRAVVEVDRRGARRTRLLAMSSDMAWTVKDAAISDELRRGAWMTERTRPPPLSSDVAWTVEDAAAGDELRRETWTMGPPATMPWCPAPDTSQVSPNTW</sequence>
<dbReference type="PROSITE" id="PS51257">
    <property type="entry name" value="PROKAR_LIPOPROTEIN"/>
    <property type="match status" value="1"/>
</dbReference>
<protein>
    <submittedName>
        <fullName evidence="2">Uncharacterized protein</fullName>
    </submittedName>
</protein>
<dbReference type="Proteomes" id="UP000026961">
    <property type="component" value="Chromosome 8"/>
</dbReference>
<dbReference type="EnsemblPlants" id="OGLUM08G19080.1">
    <property type="protein sequence ID" value="OGLUM08G19080.1"/>
    <property type="gene ID" value="OGLUM08G19080"/>
</dbReference>
<organism evidence="2">
    <name type="scientific">Oryza glumipatula</name>
    <dbReference type="NCBI Taxonomy" id="40148"/>
    <lineage>
        <taxon>Eukaryota</taxon>
        <taxon>Viridiplantae</taxon>
        <taxon>Streptophyta</taxon>
        <taxon>Embryophyta</taxon>
        <taxon>Tracheophyta</taxon>
        <taxon>Spermatophyta</taxon>
        <taxon>Magnoliopsida</taxon>
        <taxon>Liliopsida</taxon>
        <taxon>Poales</taxon>
        <taxon>Poaceae</taxon>
        <taxon>BOP clade</taxon>
        <taxon>Oryzoideae</taxon>
        <taxon>Oryzeae</taxon>
        <taxon>Oryzinae</taxon>
        <taxon>Oryza</taxon>
    </lineage>
</organism>
<reference evidence="2" key="1">
    <citation type="submission" date="2015-04" db="UniProtKB">
        <authorList>
            <consortium name="EnsemblPlants"/>
        </authorList>
    </citation>
    <scope>IDENTIFICATION</scope>
</reference>
<keyword evidence="3" id="KW-1185">Reference proteome</keyword>
<name>A0A0E0AWN0_9ORYZ</name>
<dbReference type="Gramene" id="OGLUM08G19080.1">
    <property type="protein sequence ID" value="OGLUM08G19080.1"/>
    <property type="gene ID" value="OGLUM08G19080"/>
</dbReference>
<evidence type="ECO:0000313" key="2">
    <source>
        <dbReference type="EnsemblPlants" id="OGLUM08G19080.1"/>
    </source>
</evidence>
<dbReference type="HOGENOM" id="CLU_1477353_0_0_1"/>
<feature type="region of interest" description="Disordered" evidence="1">
    <location>
        <begin position="161"/>
        <end position="183"/>
    </location>
</feature>
<feature type="compositionally biased region" description="Polar residues" evidence="1">
    <location>
        <begin position="174"/>
        <end position="183"/>
    </location>
</feature>
<dbReference type="AlphaFoldDB" id="A0A0E0AWN0"/>
<accession>A0A0E0AWN0</accession>
<proteinExistence type="predicted"/>
<reference evidence="2" key="2">
    <citation type="submission" date="2018-05" db="EMBL/GenBank/DDBJ databases">
        <title>OgluRS3 (Oryza glumaepatula Reference Sequence Version 3).</title>
        <authorList>
            <person name="Zhang J."/>
            <person name="Kudrna D."/>
            <person name="Lee S."/>
            <person name="Talag J."/>
            <person name="Welchert J."/>
            <person name="Wing R.A."/>
        </authorList>
    </citation>
    <scope>NUCLEOTIDE SEQUENCE [LARGE SCALE GENOMIC DNA]</scope>
</reference>